<dbReference type="AlphaFoldDB" id="A0A919YP17"/>
<keyword evidence="2" id="KW-1185">Reference proteome</keyword>
<sequence>MPRIENLMRCELNPAEPVQELCAVIAAVSAYHPGKETELLKGLQAAIAERLSIIEPKGEGEVDGSLS</sequence>
<proteinExistence type="predicted"/>
<evidence type="ECO:0000313" key="1">
    <source>
        <dbReference type="EMBL" id="GIP14403.1"/>
    </source>
</evidence>
<comment type="caution">
    <text evidence="1">The sequence shown here is derived from an EMBL/GenBank/DDBJ whole genome shotgun (WGS) entry which is preliminary data.</text>
</comment>
<organism evidence="1 2">
    <name type="scientific">Paenibacillus montaniterrae</name>
    <dbReference type="NCBI Taxonomy" id="429341"/>
    <lineage>
        <taxon>Bacteria</taxon>
        <taxon>Bacillati</taxon>
        <taxon>Bacillota</taxon>
        <taxon>Bacilli</taxon>
        <taxon>Bacillales</taxon>
        <taxon>Paenibacillaceae</taxon>
        <taxon>Paenibacillus</taxon>
    </lineage>
</organism>
<gene>
    <name evidence="1" type="ORF">J40TS1_00450</name>
</gene>
<dbReference type="Proteomes" id="UP000683139">
    <property type="component" value="Unassembled WGS sequence"/>
</dbReference>
<name>A0A919YP17_9BACL</name>
<evidence type="ECO:0000313" key="2">
    <source>
        <dbReference type="Proteomes" id="UP000683139"/>
    </source>
</evidence>
<dbReference type="EMBL" id="BOSE01000001">
    <property type="protein sequence ID" value="GIP14403.1"/>
    <property type="molecule type" value="Genomic_DNA"/>
</dbReference>
<protein>
    <submittedName>
        <fullName evidence="1">Uncharacterized protein</fullName>
    </submittedName>
</protein>
<dbReference type="RefSeq" id="WP_213512566.1">
    <property type="nucleotide sequence ID" value="NZ_BOSE01000001.1"/>
</dbReference>
<accession>A0A919YP17</accession>
<reference evidence="1" key="1">
    <citation type="submission" date="2021-03" db="EMBL/GenBank/DDBJ databases">
        <title>Antimicrobial resistance genes in bacteria isolated from Japanese honey, and their potential for conferring macrolide and lincosamide resistance in the American foulbrood pathogen Paenibacillus larvae.</title>
        <authorList>
            <person name="Okamoto M."/>
            <person name="Kumagai M."/>
            <person name="Kanamori H."/>
            <person name="Takamatsu D."/>
        </authorList>
    </citation>
    <scope>NUCLEOTIDE SEQUENCE</scope>
    <source>
        <strain evidence="1">J40TS1</strain>
    </source>
</reference>